<dbReference type="InterPro" id="IPR027924">
    <property type="entry name" value="XkdF"/>
</dbReference>
<proteinExistence type="predicted"/>
<dbReference type="OrthoDB" id="1445418at2"/>
<dbReference type="RefSeq" id="WP_121198239.1">
    <property type="nucleotide sequence ID" value="NZ_RBKU01000001.1"/>
</dbReference>
<sequence>MKLPLIELTVDEATDAFVSAIALVENPAIESDFLAFNKVEKFAMNEDKQILIGAAMTPDKPIFRTSPKGDYYCIFSKDTIQKIQQIFFKKGLIQSLNIDHNAKQPCLDSYIFQSYITDETMGVSAPNQLGELPDGTWIIGVKIDNAELWKQVKEGKVKGFSVEGIFSMLPTDISVEDITPADDDLELTKALNDFNKVLEKVTAKKFI</sequence>
<evidence type="ECO:0000259" key="1">
    <source>
        <dbReference type="Pfam" id="PF14550"/>
    </source>
</evidence>
<reference evidence="2 3" key="1">
    <citation type="submission" date="2018-10" db="EMBL/GenBank/DDBJ databases">
        <title>Genomic Encyclopedia of Archaeal and Bacterial Type Strains, Phase II (KMG-II): from individual species to whole genera.</title>
        <authorList>
            <person name="Goeker M."/>
        </authorList>
    </citation>
    <scope>NUCLEOTIDE SEQUENCE [LARGE SCALE GENOMIC DNA]</scope>
    <source>
        <strain evidence="2 3">DSM 18602</strain>
    </source>
</reference>
<dbReference type="EMBL" id="RBKU01000001">
    <property type="protein sequence ID" value="RKR82655.1"/>
    <property type="molecule type" value="Genomic_DNA"/>
</dbReference>
<keyword evidence="3" id="KW-1185">Reference proteome</keyword>
<feature type="domain" description="Phage-like element PBSX protein XkdF" evidence="1">
    <location>
        <begin position="42"/>
        <end position="165"/>
    </location>
</feature>
<evidence type="ECO:0000313" key="3">
    <source>
        <dbReference type="Proteomes" id="UP000268007"/>
    </source>
</evidence>
<dbReference type="AlphaFoldDB" id="A0A495J0Y5"/>
<dbReference type="Proteomes" id="UP000268007">
    <property type="component" value="Unassembled WGS sequence"/>
</dbReference>
<organism evidence="2 3">
    <name type="scientific">Mucilaginibacter gracilis</name>
    <dbReference type="NCBI Taxonomy" id="423350"/>
    <lineage>
        <taxon>Bacteria</taxon>
        <taxon>Pseudomonadati</taxon>
        <taxon>Bacteroidota</taxon>
        <taxon>Sphingobacteriia</taxon>
        <taxon>Sphingobacteriales</taxon>
        <taxon>Sphingobacteriaceae</taxon>
        <taxon>Mucilaginibacter</taxon>
    </lineage>
</organism>
<keyword evidence="2" id="KW-0645">Protease</keyword>
<name>A0A495J0Y5_9SPHI</name>
<comment type="caution">
    <text evidence="2">The sequence shown here is derived from an EMBL/GenBank/DDBJ whole genome shotgun (WGS) entry which is preliminary data.</text>
</comment>
<accession>A0A495J0Y5</accession>
<dbReference type="GO" id="GO:0008233">
    <property type="term" value="F:peptidase activity"/>
    <property type="evidence" value="ECO:0007669"/>
    <property type="project" value="UniProtKB-KW"/>
</dbReference>
<keyword evidence="2" id="KW-0378">Hydrolase</keyword>
<evidence type="ECO:0000313" key="2">
    <source>
        <dbReference type="EMBL" id="RKR82655.1"/>
    </source>
</evidence>
<dbReference type="GO" id="GO:0006508">
    <property type="term" value="P:proteolysis"/>
    <property type="evidence" value="ECO:0007669"/>
    <property type="project" value="UniProtKB-KW"/>
</dbReference>
<protein>
    <submittedName>
        <fullName evidence="2">Putative serine protease XkdF</fullName>
    </submittedName>
</protein>
<gene>
    <name evidence="2" type="ORF">BDD43_2840</name>
</gene>
<dbReference type="Pfam" id="PF14550">
    <property type="entry name" value="Peptidase_S78_2"/>
    <property type="match status" value="1"/>
</dbReference>